<dbReference type="EMBL" id="CP063231">
    <property type="protein sequence ID" value="URL56967.1"/>
    <property type="molecule type" value="Genomic_DNA"/>
</dbReference>
<sequence>MIHTSLRPSHSPVGTGHRRPPSLPMSPRFGKFIRPPVAQARGQRKLTPAEQTERKTITDAMKRLCERLYDALMPARDGKRLKRADEIAKALDNVLVHNIESKRPGPVTPHAPFKPFRARA</sequence>
<evidence type="ECO:0000313" key="3">
    <source>
        <dbReference type="Proteomes" id="UP001056681"/>
    </source>
</evidence>
<dbReference type="Proteomes" id="UP001056681">
    <property type="component" value="Chromosome"/>
</dbReference>
<feature type="region of interest" description="Disordered" evidence="1">
    <location>
        <begin position="100"/>
        <end position="120"/>
    </location>
</feature>
<protein>
    <submittedName>
        <fullName evidence="2">Uncharacterized protein</fullName>
    </submittedName>
</protein>
<accession>A0ABY4SYX2</accession>
<proteinExistence type="predicted"/>
<name>A0ABY4SYX2_9GAMM</name>
<evidence type="ECO:0000313" key="2">
    <source>
        <dbReference type="EMBL" id="URL56967.1"/>
    </source>
</evidence>
<keyword evidence="3" id="KW-1185">Reference proteome</keyword>
<dbReference type="RefSeq" id="WP_250337928.1">
    <property type="nucleotide sequence ID" value="NZ_CP063231.1"/>
</dbReference>
<feature type="region of interest" description="Disordered" evidence="1">
    <location>
        <begin position="1"/>
        <end position="57"/>
    </location>
</feature>
<gene>
    <name evidence="2" type="ORF">IM816_09825</name>
</gene>
<organism evidence="2 3">
    <name type="scientific">Luteibacter flocculans</name>
    <dbReference type="NCBI Taxonomy" id="2780091"/>
    <lineage>
        <taxon>Bacteria</taxon>
        <taxon>Pseudomonadati</taxon>
        <taxon>Pseudomonadota</taxon>
        <taxon>Gammaproteobacteria</taxon>
        <taxon>Lysobacterales</taxon>
        <taxon>Rhodanobacteraceae</taxon>
        <taxon>Luteibacter</taxon>
    </lineage>
</organism>
<evidence type="ECO:0000256" key="1">
    <source>
        <dbReference type="SAM" id="MobiDB-lite"/>
    </source>
</evidence>
<reference evidence="2" key="1">
    <citation type="submission" date="2020-10" db="EMBL/GenBank/DDBJ databases">
        <title>Whole-genome sequence of Luteibacter sp. EIF3.</title>
        <authorList>
            <person name="Friedrich I."/>
            <person name="Hertel R."/>
            <person name="Daniel R."/>
        </authorList>
    </citation>
    <scope>NUCLEOTIDE SEQUENCE</scope>
    <source>
        <strain evidence="2">EIF3</strain>
    </source>
</reference>